<evidence type="ECO:0000313" key="2">
    <source>
        <dbReference type="EMBL" id="GBO41654.1"/>
    </source>
</evidence>
<reference evidence="1 3" key="1">
    <citation type="journal article" date="2019" name="Sci. Rep.">
        <title>Orb-weaving spider Araneus ventricosus genome elucidates the spidroin gene catalogue.</title>
        <authorList>
            <person name="Kono N."/>
            <person name="Nakamura H."/>
            <person name="Ohtoshi R."/>
            <person name="Moran D.A.P."/>
            <person name="Shinohara A."/>
            <person name="Yoshida Y."/>
            <person name="Fujiwara M."/>
            <person name="Mori M."/>
            <person name="Tomita M."/>
            <person name="Arakawa K."/>
        </authorList>
    </citation>
    <scope>NUCLEOTIDE SEQUENCE [LARGE SCALE GENOMIC DNA]</scope>
</reference>
<accession>A0A4Y2WWM3</accession>
<keyword evidence="3" id="KW-1185">Reference proteome</keyword>
<dbReference type="AlphaFoldDB" id="A0A4Y2WWM3"/>
<proteinExistence type="predicted"/>
<dbReference type="EMBL" id="BGPR01067421">
    <property type="protein sequence ID" value="GBO41654.1"/>
    <property type="molecule type" value="Genomic_DNA"/>
</dbReference>
<dbReference type="EMBL" id="BGPR01067418">
    <property type="protein sequence ID" value="GBO41649.1"/>
    <property type="molecule type" value="Genomic_DNA"/>
</dbReference>
<sequence length="208" mass="23957">MEKLKEKMDSTEYKKFSESYFTIRIKNRAWSGVAPDMIIEKCLMKSMKIAGGVTQGRGMEDSTLSRWVSSCPINMKVFEVLEEFCEKSFESSEQHVEFRPSRQSRDDSDLVKLSVWLLLHNPLNFSCPKHLLINIVQEWLGNNLDPAEWGWFMKDSRLNPVPSTLLAASEELLQLISCNCKMPLQETVTQDASVRRQIFTVRSFVPLA</sequence>
<protein>
    <submittedName>
        <fullName evidence="1">Uncharacterized protein</fullName>
    </submittedName>
</protein>
<evidence type="ECO:0000313" key="1">
    <source>
        <dbReference type="EMBL" id="GBO41649.1"/>
    </source>
</evidence>
<name>A0A4Y2WWM3_ARAVE</name>
<gene>
    <name evidence="2" type="ORF">AVEN_110046_1</name>
    <name evidence="1" type="ORF">AVEN_38759_1</name>
</gene>
<dbReference type="Proteomes" id="UP000499080">
    <property type="component" value="Unassembled WGS sequence"/>
</dbReference>
<evidence type="ECO:0000313" key="3">
    <source>
        <dbReference type="Proteomes" id="UP000499080"/>
    </source>
</evidence>
<comment type="caution">
    <text evidence="1">The sequence shown here is derived from an EMBL/GenBank/DDBJ whole genome shotgun (WGS) entry which is preliminary data.</text>
</comment>
<organism evidence="1 3">
    <name type="scientific">Araneus ventricosus</name>
    <name type="common">Orbweaver spider</name>
    <name type="synonym">Epeira ventricosa</name>
    <dbReference type="NCBI Taxonomy" id="182803"/>
    <lineage>
        <taxon>Eukaryota</taxon>
        <taxon>Metazoa</taxon>
        <taxon>Ecdysozoa</taxon>
        <taxon>Arthropoda</taxon>
        <taxon>Chelicerata</taxon>
        <taxon>Arachnida</taxon>
        <taxon>Araneae</taxon>
        <taxon>Araneomorphae</taxon>
        <taxon>Entelegynae</taxon>
        <taxon>Araneoidea</taxon>
        <taxon>Araneidae</taxon>
        <taxon>Araneus</taxon>
    </lineage>
</organism>